<proteinExistence type="predicted"/>
<name>A0A075HWX5_9ARCH</name>
<organism evidence="1">
    <name type="scientific">uncultured marine thaumarchaeote KM3_95_D02</name>
    <dbReference type="NCBI Taxonomy" id="1456347"/>
    <lineage>
        <taxon>Archaea</taxon>
        <taxon>Nitrososphaerota</taxon>
        <taxon>environmental samples</taxon>
    </lineage>
</organism>
<accession>A0A075HWX5</accession>
<dbReference type="EMBL" id="KF901177">
    <property type="protein sequence ID" value="AIF20841.1"/>
    <property type="molecule type" value="Genomic_DNA"/>
</dbReference>
<dbReference type="AlphaFoldDB" id="A0A075HWX5"/>
<evidence type="ECO:0000313" key="1">
    <source>
        <dbReference type="EMBL" id="AIF20841.1"/>
    </source>
</evidence>
<reference evidence="1" key="1">
    <citation type="journal article" date="2014" name="Genome Biol. Evol.">
        <title>Pangenome evidence for extensive interdomain horizontal transfer affecting lineage core and shell genes in uncultured planktonic thaumarchaeota and euryarchaeota.</title>
        <authorList>
            <person name="Deschamps P."/>
            <person name="Zivanovic Y."/>
            <person name="Moreira D."/>
            <person name="Rodriguez-Valera F."/>
            <person name="Lopez-Garcia P."/>
        </authorList>
    </citation>
    <scope>NUCLEOTIDE SEQUENCE</scope>
</reference>
<protein>
    <submittedName>
        <fullName evidence="1">Uncharacterized protein</fullName>
    </submittedName>
</protein>
<sequence>MEFGSTKLESDKVMVLNYEKILDEFCTKDDLIENICMWQFYGLRLKQKDQAELIEIVVRNDFVLDEYIKDIVRSSYKDDLVDICHQLRVNEKGIVSQLQKRILHEWNSKSKEISHEELLKEFSTAKDLKDFLWDYSFPVSGNKKDLIRMIVVNKDLRNYVLECMIGTDLDIYELADLIITVKPNNIKIKPGHETSSIRKIGLKKLEMN</sequence>